<dbReference type="EMBL" id="DAKRPA010000040">
    <property type="protein sequence ID" value="DBA01897.1"/>
    <property type="molecule type" value="Genomic_DNA"/>
</dbReference>
<proteinExistence type="predicted"/>
<reference evidence="1" key="2">
    <citation type="journal article" date="2023" name="Microbiol Resour">
        <title>Decontamination and Annotation of the Draft Genome Sequence of the Oomycete Lagenidium giganteum ARSEF 373.</title>
        <authorList>
            <person name="Morgan W.R."/>
            <person name="Tartar A."/>
        </authorList>
    </citation>
    <scope>NUCLEOTIDE SEQUENCE</scope>
    <source>
        <strain evidence="1">ARSEF 373</strain>
    </source>
</reference>
<evidence type="ECO:0000313" key="1">
    <source>
        <dbReference type="EMBL" id="DBA01897.1"/>
    </source>
</evidence>
<comment type="caution">
    <text evidence="1">The sequence shown here is derived from an EMBL/GenBank/DDBJ whole genome shotgun (WGS) entry which is preliminary data.</text>
</comment>
<keyword evidence="2" id="KW-1185">Reference proteome</keyword>
<sequence length="85" mass="9810">VKKGKFDMHQGFWQAPLAEPSQNNTEVEQTIGDDLLASQIIVYIDDPLVFAENDEAYLQTPRLFFAQLRKHKLKINPMKSVLHQD</sequence>
<name>A0AAV2Z5E1_9STRA</name>
<dbReference type="InterPro" id="IPR043128">
    <property type="entry name" value="Rev_trsase/Diguanyl_cyclase"/>
</dbReference>
<dbReference type="Proteomes" id="UP001146120">
    <property type="component" value="Unassembled WGS sequence"/>
</dbReference>
<gene>
    <name evidence="1" type="ORF">N0F65_006045</name>
</gene>
<accession>A0AAV2Z5E1</accession>
<protein>
    <recommendedName>
        <fullName evidence="3">Reverse transcriptase</fullName>
    </recommendedName>
</protein>
<dbReference type="Gene3D" id="3.30.70.270">
    <property type="match status" value="1"/>
</dbReference>
<organism evidence="1 2">
    <name type="scientific">Lagenidium giganteum</name>
    <dbReference type="NCBI Taxonomy" id="4803"/>
    <lineage>
        <taxon>Eukaryota</taxon>
        <taxon>Sar</taxon>
        <taxon>Stramenopiles</taxon>
        <taxon>Oomycota</taxon>
        <taxon>Peronosporomycetes</taxon>
        <taxon>Pythiales</taxon>
        <taxon>Pythiaceae</taxon>
    </lineage>
</organism>
<dbReference type="AlphaFoldDB" id="A0AAV2Z5E1"/>
<evidence type="ECO:0000313" key="2">
    <source>
        <dbReference type="Proteomes" id="UP001146120"/>
    </source>
</evidence>
<feature type="non-terminal residue" evidence="1">
    <location>
        <position position="1"/>
    </location>
</feature>
<evidence type="ECO:0008006" key="3">
    <source>
        <dbReference type="Google" id="ProtNLM"/>
    </source>
</evidence>
<dbReference type="SUPFAM" id="SSF56672">
    <property type="entry name" value="DNA/RNA polymerases"/>
    <property type="match status" value="1"/>
</dbReference>
<reference evidence="1" key="1">
    <citation type="submission" date="2022-11" db="EMBL/GenBank/DDBJ databases">
        <authorList>
            <person name="Morgan W.R."/>
            <person name="Tartar A."/>
        </authorList>
    </citation>
    <scope>NUCLEOTIDE SEQUENCE</scope>
    <source>
        <strain evidence="1">ARSEF 373</strain>
    </source>
</reference>
<dbReference type="InterPro" id="IPR043502">
    <property type="entry name" value="DNA/RNA_pol_sf"/>
</dbReference>